<dbReference type="Proteomes" id="UP001218218">
    <property type="component" value="Unassembled WGS sequence"/>
</dbReference>
<sequence>MGNRWNGSAEREKLSSQRKTWKMRSATIRNDQLTNYETLKAERDSGMAENKASLARQKDLELQIKALQADIALDKHRTDLPAQVLSLRRDIMEEKALRSEWGLRRTVINAELLALKQGPLAGIRINSRHPGADD</sequence>
<feature type="region of interest" description="Disordered" evidence="1">
    <location>
        <begin position="1"/>
        <end position="20"/>
    </location>
</feature>
<name>A0AAD7AR77_9AGAR</name>
<organism evidence="2 3">
    <name type="scientific">Mycena albidolilacea</name>
    <dbReference type="NCBI Taxonomy" id="1033008"/>
    <lineage>
        <taxon>Eukaryota</taxon>
        <taxon>Fungi</taxon>
        <taxon>Dikarya</taxon>
        <taxon>Basidiomycota</taxon>
        <taxon>Agaricomycotina</taxon>
        <taxon>Agaricomycetes</taxon>
        <taxon>Agaricomycetidae</taxon>
        <taxon>Agaricales</taxon>
        <taxon>Marasmiineae</taxon>
        <taxon>Mycenaceae</taxon>
        <taxon>Mycena</taxon>
    </lineage>
</organism>
<reference evidence="2" key="1">
    <citation type="submission" date="2023-03" db="EMBL/GenBank/DDBJ databases">
        <title>Massive genome expansion in bonnet fungi (Mycena s.s.) driven by repeated elements and novel gene families across ecological guilds.</title>
        <authorList>
            <consortium name="Lawrence Berkeley National Laboratory"/>
            <person name="Harder C.B."/>
            <person name="Miyauchi S."/>
            <person name="Viragh M."/>
            <person name="Kuo A."/>
            <person name="Thoen E."/>
            <person name="Andreopoulos B."/>
            <person name="Lu D."/>
            <person name="Skrede I."/>
            <person name="Drula E."/>
            <person name="Henrissat B."/>
            <person name="Morin E."/>
            <person name="Kohler A."/>
            <person name="Barry K."/>
            <person name="LaButti K."/>
            <person name="Morin E."/>
            <person name="Salamov A."/>
            <person name="Lipzen A."/>
            <person name="Mereny Z."/>
            <person name="Hegedus B."/>
            <person name="Baldrian P."/>
            <person name="Stursova M."/>
            <person name="Weitz H."/>
            <person name="Taylor A."/>
            <person name="Grigoriev I.V."/>
            <person name="Nagy L.G."/>
            <person name="Martin F."/>
            <person name="Kauserud H."/>
        </authorList>
    </citation>
    <scope>NUCLEOTIDE SEQUENCE</scope>
    <source>
        <strain evidence="2">CBHHK002</strain>
    </source>
</reference>
<comment type="caution">
    <text evidence="2">The sequence shown here is derived from an EMBL/GenBank/DDBJ whole genome shotgun (WGS) entry which is preliminary data.</text>
</comment>
<protein>
    <submittedName>
        <fullName evidence="2">Uncharacterized protein</fullName>
    </submittedName>
</protein>
<gene>
    <name evidence="2" type="ORF">DFH08DRAFT_834116</name>
</gene>
<evidence type="ECO:0000256" key="1">
    <source>
        <dbReference type="SAM" id="MobiDB-lite"/>
    </source>
</evidence>
<accession>A0AAD7AR77</accession>
<proteinExistence type="predicted"/>
<dbReference type="EMBL" id="JARIHO010000002">
    <property type="protein sequence ID" value="KAJ7366354.1"/>
    <property type="molecule type" value="Genomic_DNA"/>
</dbReference>
<evidence type="ECO:0000313" key="3">
    <source>
        <dbReference type="Proteomes" id="UP001218218"/>
    </source>
</evidence>
<dbReference type="AlphaFoldDB" id="A0AAD7AR77"/>
<keyword evidence="3" id="KW-1185">Reference proteome</keyword>
<evidence type="ECO:0000313" key="2">
    <source>
        <dbReference type="EMBL" id="KAJ7366354.1"/>
    </source>
</evidence>